<keyword evidence="1" id="KW-0831">Ubiquinone biosynthesis</keyword>
<dbReference type="InterPro" id="IPR036527">
    <property type="entry name" value="SCP2_sterol-bd_dom_sf"/>
</dbReference>
<dbReference type="Proteomes" id="UP000179076">
    <property type="component" value="Unassembled WGS sequence"/>
</dbReference>
<dbReference type="Pfam" id="PF02036">
    <property type="entry name" value="SCP2"/>
    <property type="match status" value="1"/>
</dbReference>
<comment type="subcellular location">
    <subcellularLocation>
        <location evidence="1">Cytoplasm</location>
    </subcellularLocation>
</comment>
<reference evidence="3 4" key="1">
    <citation type="journal article" date="2016" name="Nat. Commun.">
        <title>Thousands of microbial genomes shed light on interconnected biogeochemical processes in an aquifer system.</title>
        <authorList>
            <person name="Anantharaman K."/>
            <person name="Brown C.T."/>
            <person name="Hug L.A."/>
            <person name="Sharon I."/>
            <person name="Castelle C.J."/>
            <person name="Probst A.J."/>
            <person name="Thomas B.C."/>
            <person name="Singh A."/>
            <person name="Wilkins M.J."/>
            <person name="Karaoz U."/>
            <person name="Brodie E.L."/>
            <person name="Williams K.H."/>
            <person name="Hubbard S.S."/>
            <person name="Banfield J.F."/>
        </authorList>
    </citation>
    <scope>NUCLEOTIDE SEQUENCE [LARGE SCALE GENOMIC DNA]</scope>
</reference>
<dbReference type="InterPro" id="IPR038989">
    <property type="entry name" value="UbiJ"/>
</dbReference>
<feature type="domain" description="SCP2" evidence="2">
    <location>
        <begin position="16"/>
        <end position="112"/>
    </location>
</feature>
<name>A0A1F6VDT3_9PROT</name>
<evidence type="ECO:0000259" key="2">
    <source>
        <dbReference type="Pfam" id="PF02036"/>
    </source>
</evidence>
<proteinExistence type="inferred from homology"/>
<keyword evidence="1" id="KW-0963">Cytoplasm</keyword>
<dbReference type="GO" id="GO:0006744">
    <property type="term" value="P:ubiquinone biosynthetic process"/>
    <property type="evidence" value="ECO:0007669"/>
    <property type="project" value="UniProtKB-UniRule"/>
</dbReference>
<dbReference type="PANTHER" id="PTHR38693">
    <property type="entry name" value="UBIQUINONE BIOSYNTHESIS PROTEIN UBIJ"/>
    <property type="match status" value="1"/>
</dbReference>
<accession>A0A1F6VDT3</accession>
<dbReference type="GO" id="GO:0005737">
    <property type="term" value="C:cytoplasm"/>
    <property type="evidence" value="ECO:0007669"/>
    <property type="project" value="UniProtKB-SubCell"/>
</dbReference>
<dbReference type="SUPFAM" id="SSF55718">
    <property type="entry name" value="SCP-like"/>
    <property type="match status" value="1"/>
</dbReference>
<evidence type="ECO:0000313" key="3">
    <source>
        <dbReference type="EMBL" id="OGI67833.1"/>
    </source>
</evidence>
<dbReference type="UniPathway" id="UPA00232"/>
<dbReference type="EMBL" id="MFSP01000045">
    <property type="protein sequence ID" value="OGI67833.1"/>
    <property type="molecule type" value="Genomic_DNA"/>
</dbReference>
<dbReference type="HAMAP" id="MF_02215">
    <property type="entry name" value="UbiJ"/>
    <property type="match status" value="1"/>
</dbReference>
<dbReference type="InterPro" id="IPR003033">
    <property type="entry name" value="SCP2_sterol-bd_dom"/>
</dbReference>
<dbReference type="PANTHER" id="PTHR38693:SF1">
    <property type="entry name" value="UBIQUINONE BIOSYNTHESIS ACCESSORY FACTOR UBIJ"/>
    <property type="match status" value="1"/>
</dbReference>
<comment type="similarity">
    <text evidence="1">Belongs to the UbiJ family.</text>
</comment>
<organism evidence="3 4">
    <name type="scientific">Candidatus Muproteobacteria bacterium RBG_16_60_9</name>
    <dbReference type="NCBI Taxonomy" id="1817755"/>
    <lineage>
        <taxon>Bacteria</taxon>
        <taxon>Pseudomonadati</taxon>
        <taxon>Pseudomonadota</taxon>
        <taxon>Candidatus Muproteobacteria</taxon>
    </lineage>
</organism>
<gene>
    <name evidence="1" type="primary">ubiJ</name>
    <name evidence="3" type="ORF">A2W18_06750</name>
</gene>
<comment type="pathway">
    <text evidence="1">Cofactor biosynthesis; ubiquinone biosynthesis.</text>
</comment>
<comment type="function">
    <text evidence="1">Required for ubiquinone (coenzyme Q) biosynthesis. Binds hydrophobic ubiquinone biosynthetic intermediates via its SCP2 domain and is essential for the stability of the Ubi complex. May constitute a docking platform where Ubi enzymes assemble and access their SCP2-bound polyprenyl substrates.</text>
</comment>
<dbReference type="AlphaFoldDB" id="A0A1F6VDT3"/>
<sequence>MNLSFPSIETLAERAINQVLRLDPDAQRRFGELGGKTLLVEIAAEGEPLRIFVSPSAEGVTLRREFDRVPDVTISGTVSIFLRQWRGGATTVSDELTIRGDIELGQRFQRALSALDPDWEEGMARVLGDLPAHQIARFTRAARGWARQAVATLVEDSAEYLKEEAFIAAKRERVAGFLRAVDVLRADVDRLDQRLQRLTSKTP</sequence>
<comment type="caution">
    <text evidence="3">The sequence shown here is derived from an EMBL/GenBank/DDBJ whole genome shotgun (WGS) entry which is preliminary data.</text>
</comment>
<protein>
    <recommendedName>
        <fullName evidence="1">Ubiquinone biosynthesis accessory factor UbiJ</fullName>
    </recommendedName>
</protein>
<evidence type="ECO:0000256" key="1">
    <source>
        <dbReference type="HAMAP-Rule" id="MF_02215"/>
    </source>
</evidence>
<evidence type="ECO:0000313" key="4">
    <source>
        <dbReference type="Proteomes" id="UP000179076"/>
    </source>
</evidence>